<dbReference type="InterPro" id="IPR052559">
    <property type="entry name" value="V-haloperoxidase"/>
</dbReference>
<dbReference type="AlphaFoldDB" id="K7ZUA3"/>
<sequence>MMKASGGIITALLAAFPPCLSQTVNELADMQTRPLLSGSVCRVRDTVDFLSPTKRAKITFKRRIGIAAGELAVGPTCHLNNGDEANVPLFDGQFHKSLPHDDVGRVNPEAYQLLLDCIESNDINVCDQVPSGVESDGRKLVNPLGGGGHQVDGADSDNIFIKQPDNLLSERLAAQQAEVYWMALLRDIPFSQFGTNNTVQMAAANLQGFDAFNGLSISRDADGNIDPMQDLFRTDWPGVSSGPMVSQFMLANFDIDGIVVEPKAKTLVPEMEYMTGVDTWLNIQNGGPPEDTLFVDEPLFIRNGRDLAALSFNDVLYTEAFRTILILFNESILAEAGPYGSSTRQEGFTTLGTSHYIHAMAAGSSSTRHAWYAKWQVHRVLRPEAYGGLLHFVINNLIDDVPLPASIVSNTELLNAVESLNQAQNGGTNQVFLLPMAVGEGSPVHPAYPSGHAINLGAYLTVLKAFLGFELGQRCFPSPMISNDAGTDRIPFVPSDGDRVGTCINEDGEEEVGLTYEGELNKVTSNVAIGRSHLGVHWRMDGVFGAEMGEAGAIRRLQQELGGLPEARDTEGPIPPASYKFRLYSGTMIELFPDNRYMLGDQMCKGFFTGDDFCVPADEEETAELEDLVLGSVVDQTCAEL</sequence>
<accession>K7ZUA3</accession>
<protein>
    <submittedName>
        <fullName evidence="2">Vanadium-dependent bromoperoxidase 2</fullName>
    </submittedName>
</protein>
<keyword evidence="3" id="KW-0002">3D-structure</keyword>
<organism evidence="2">
    <name type="scientific">Ascophyllum nodosum</name>
    <name type="common">Knotted wrack</name>
    <name type="synonym">Brown seaweed</name>
    <dbReference type="NCBI Taxonomy" id="52969"/>
    <lineage>
        <taxon>Eukaryota</taxon>
        <taxon>Sar</taxon>
        <taxon>Stramenopiles</taxon>
        <taxon>Ochrophyta</taxon>
        <taxon>PX clade</taxon>
        <taxon>Phaeophyceae</taxon>
        <taxon>Fucales</taxon>
        <taxon>Fucaceae</taxon>
        <taxon>Ascophyllum</taxon>
    </lineage>
</organism>
<name>K7ZUA3_ASCNO</name>
<evidence type="ECO:0000256" key="1">
    <source>
        <dbReference type="SAM" id="SignalP"/>
    </source>
</evidence>
<dbReference type="GO" id="GO:0004601">
    <property type="term" value="F:peroxidase activity"/>
    <property type="evidence" value="ECO:0007669"/>
    <property type="project" value="UniProtKB-KW"/>
</dbReference>
<dbReference type="CDD" id="cd03398">
    <property type="entry name" value="PAP2_haloperoxidase"/>
    <property type="match status" value="1"/>
</dbReference>
<dbReference type="PANTHER" id="PTHR34599:SF1">
    <property type="entry name" value="PHOSPHATIDIC ACID PHOSPHATASE TYPE 2_HALOPEROXIDASE DOMAIN-CONTAINING PROTEIN"/>
    <property type="match status" value="1"/>
</dbReference>
<dbReference type="PANTHER" id="PTHR34599">
    <property type="entry name" value="PEROXIDASE-RELATED"/>
    <property type="match status" value="1"/>
</dbReference>
<dbReference type="PDBsum" id="5AA6"/>
<keyword evidence="2" id="KW-0560">Oxidoreductase</keyword>
<dbReference type="SMR" id="K7ZUA3"/>
<evidence type="ECO:0007829" key="3">
    <source>
        <dbReference type="PDB" id="5AA6"/>
    </source>
</evidence>
<gene>
    <name evidence="2" type="primary">vBPO2</name>
</gene>
<feature type="disulfide bond" evidence="3">
    <location>
        <begin position="604"/>
        <end position="614"/>
    </location>
</feature>
<dbReference type="InterPro" id="IPR016119">
    <property type="entry name" value="Br/Cl_peroxidase_C"/>
</dbReference>
<keyword evidence="2" id="KW-0575">Peroxidase</keyword>
<dbReference type="EMBL" id="HE598751">
    <property type="protein sequence ID" value="CCD42013.1"/>
    <property type="molecule type" value="mRNA"/>
</dbReference>
<proteinExistence type="evidence at protein level"/>
<keyword evidence="1" id="KW-0732">Signal</keyword>
<evidence type="ECO:0000313" key="2">
    <source>
        <dbReference type="EMBL" id="CCD42013.1"/>
    </source>
</evidence>
<feature type="disulfide bond" evidence="3">
    <location>
        <begin position="475"/>
        <end position="503"/>
    </location>
</feature>
<dbReference type="PDB" id="5AA6">
    <property type="method" value="X-ray"/>
    <property type="resolution" value="2.26 A"/>
    <property type="chains" value="A/B/C/D/E/F=22-618"/>
</dbReference>
<feature type="disulfide bond" description="Interchain (with C-77)" evidence="3">
    <location>
        <position position="41"/>
    </location>
</feature>
<dbReference type="SUPFAM" id="SSF48317">
    <property type="entry name" value="Acid phosphatase/Vanadium-dependent haloperoxidase"/>
    <property type="match status" value="1"/>
</dbReference>
<feature type="chain" id="PRO_5003914419" evidence="1">
    <location>
        <begin position="22"/>
        <end position="641"/>
    </location>
</feature>
<reference evidence="2" key="1">
    <citation type="submission" date="2011-09" db="EMBL/GenBank/DDBJ databases">
        <title>Molecular cloning, structure, and reactivity of the second bromoperoxidase from Ascophyllum nodosum.</title>
        <authorList>
            <person name="Wischang D."/>
            <person name="Radlow M."/>
            <person name="Schulz H."/>
            <person name="Hartung J."/>
            <person name="Vilter H."/>
            <person name="Viehweger L."/>
            <person name="Altmeyer M."/>
            <person name="Kegler C."/>
            <person name="Herrmann J."/>
            <person name="Muller R."/>
            <person name="Delage L."/>
            <person name="Gaillard F."/>
            <person name="Leblanc C."/>
        </authorList>
    </citation>
    <scope>NUCLEOTIDE SEQUENCE</scope>
    <source>
        <tissue evidence="2">Whole algae</tissue>
    </source>
</reference>
<dbReference type="InterPro" id="IPR036938">
    <property type="entry name" value="PAP2/HPO_sf"/>
</dbReference>
<dbReference type="Gene3D" id="1.10.606.10">
    <property type="entry name" value="Vanadium-containing Chloroperoxidase, domain 2"/>
    <property type="match status" value="1"/>
</dbReference>
<feature type="signal peptide" evidence="1">
    <location>
        <begin position="1"/>
        <end position="21"/>
    </location>
</feature>
<feature type="disulfide bond" description="Interchain (with C-41)" evidence="3">
    <location>
        <position position="77"/>
    </location>
</feature>
<feature type="disulfide bond" evidence="3">
    <location>
        <begin position="117"/>
        <end position="126"/>
    </location>
</feature>
<reference evidence="3" key="2">
    <citation type="submission" date="2015-07" db="PDB data bank">
        <title>Homohexameric Structure of the Second Vanadate Dependant Bromoperoxidase from Ascophyllum Nodosum.</title>
        <authorList>
            <person name="Radlow M."/>
            <person name="Czjzek M."/>
            <person name="Jeudy A."/>
            <person name="Dabin J."/>
            <person name="Delage L."/>
            <person name="Leblanc C."/>
            <person name="Hartung J."/>
        </authorList>
    </citation>
    <scope>X-RAY CRYSTALLOGRAPHY (2.26 ANGSTROMS) OF 22-618</scope>
    <scope>DISULFIDE BONDS</scope>
</reference>